<evidence type="ECO:0000256" key="4">
    <source>
        <dbReference type="ARBA" id="ARBA00023015"/>
    </source>
</evidence>
<proteinExistence type="inferred from homology"/>
<evidence type="ECO:0000256" key="3">
    <source>
        <dbReference type="ARBA" id="ARBA00022491"/>
    </source>
</evidence>
<dbReference type="WBParaSite" id="maker-PairedContig_6306-snap-gene-0.14-mRNA-1">
    <property type="protein sequence ID" value="maker-PairedContig_6306-snap-gene-0.14-mRNA-1"/>
    <property type="gene ID" value="maker-PairedContig_6306-snap-gene-0.14"/>
</dbReference>
<protein>
    <submittedName>
        <fullName evidence="10">Med12 domain-containing protein</fullName>
    </submittedName>
</protein>
<dbReference type="Pfam" id="PF09497">
    <property type="entry name" value="Med12"/>
    <property type="match status" value="1"/>
</dbReference>
<dbReference type="InterPro" id="IPR019035">
    <property type="entry name" value="Mediator_Med12"/>
</dbReference>
<comment type="subcellular location">
    <subcellularLocation>
        <location evidence="1">Nucleus</location>
    </subcellularLocation>
</comment>
<feature type="compositionally biased region" description="Low complexity" evidence="8">
    <location>
        <begin position="1794"/>
        <end position="1837"/>
    </location>
</feature>
<comment type="similarity">
    <text evidence="2">Belongs to the Mediator complex subunit 12 family.</text>
</comment>
<feature type="region of interest" description="Disordered" evidence="8">
    <location>
        <begin position="1891"/>
        <end position="1919"/>
    </location>
</feature>
<dbReference type="GO" id="GO:0045944">
    <property type="term" value="P:positive regulation of transcription by RNA polymerase II"/>
    <property type="evidence" value="ECO:0007669"/>
    <property type="project" value="TreeGrafter"/>
</dbReference>
<reference evidence="10" key="1">
    <citation type="submission" date="2016-11" db="UniProtKB">
        <authorList>
            <consortium name="WormBaseParasite"/>
        </authorList>
    </citation>
    <scope>IDENTIFICATION</scope>
    <source>
        <strain evidence="10">pt0022</strain>
    </source>
</reference>
<evidence type="ECO:0000256" key="5">
    <source>
        <dbReference type="ARBA" id="ARBA00023159"/>
    </source>
</evidence>
<dbReference type="InterPro" id="IPR021990">
    <property type="entry name" value="Mediator_Med12_LCEWAV"/>
</dbReference>
<evidence type="ECO:0000256" key="1">
    <source>
        <dbReference type="ARBA" id="ARBA00004123"/>
    </source>
</evidence>
<feature type="compositionally biased region" description="Low complexity" evidence="8">
    <location>
        <begin position="1892"/>
        <end position="1913"/>
    </location>
</feature>
<dbReference type="InterPro" id="IPR051647">
    <property type="entry name" value="Mediator_comp_sub12"/>
</dbReference>
<keyword evidence="5" id="KW-0010">Activator</keyword>
<accession>A0A1I8EXL9</accession>
<name>A0A1I8EXL9_WUCBA</name>
<dbReference type="STRING" id="6293.A0A1I8EXL9"/>
<evidence type="ECO:0000256" key="6">
    <source>
        <dbReference type="ARBA" id="ARBA00023163"/>
    </source>
</evidence>
<evidence type="ECO:0000259" key="9">
    <source>
        <dbReference type="SMART" id="SM01281"/>
    </source>
</evidence>
<keyword evidence="4" id="KW-0805">Transcription regulation</keyword>
<evidence type="ECO:0000313" key="10">
    <source>
        <dbReference type="WBParaSite" id="maker-PairedContig_6306-snap-gene-0.14-mRNA-1"/>
    </source>
</evidence>
<dbReference type="SMART" id="SM01281">
    <property type="entry name" value="Med12"/>
    <property type="match status" value="1"/>
</dbReference>
<dbReference type="GO" id="GO:0016592">
    <property type="term" value="C:mediator complex"/>
    <property type="evidence" value="ECO:0007669"/>
    <property type="project" value="InterPro"/>
</dbReference>
<feature type="domain" description="Mediator complex subunit Med12" evidence="9">
    <location>
        <begin position="134"/>
        <end position="196"/>
    </location>
</feature>
<dbReference type="GO" id="GO:0003713">
    <property type="term" value="F:transcription coactivator activity"/>
    <property type="evidence" value="ECO:0007669"/>
    <property type="project" value="TreeGrafter"/>
</dbReference>
<dbReference type="PANTHER" id="PTHR46007:SF11">
    <property type="entry name" value="MEDIATOR OF RNA POLYMERASE II TRANSCRIPTION SUBUNIT 12"/>
    <property type="match status" value="1"/>
</dbReference>
<sequence>MGMKSLNVISWHYQTPERRALKRNRLGPPDVYPQDVKQEEDNLGADRLKKGYQVAVTSYEHESIVYNVKMPRLDRLDDTMLRGAQLVMQIMAKKMELNANLDKERKRAGSVITKDSTGSGGNGIGGGPQIHFQQFSHNAEKAKKSKERNDWFTDLAHSKPLAVLARKPPFFRKKEDALEYLCDYKVPVNRALWFLKLIAVSGQGCTSNVNKQKKSTSDQLASELASLFTKYVKLMLNQMSDSAKLESNIVYTDRWPHFVYICKHAYEDGMVDKQEFLMDLLDIFNDRFVQPIENRQNDKTSIHPFLHHGSGLASASSTNQSHYVTLLRLFLLFICQYTDQITQNIVLSKRCAFLVCHRLELYRDEAEEREGRSVDCVELFDDMQQCIHQRAIILTLCGMLYAILIDCPAALIWNKYEVSPGRPPTMLHQLCGSPLDHLPCPLESLPLPPGHGTERLQEFIQLRLAEVRRRSRACENKWSLNYAQKKGFAAMVLQCLEIVGVLDAARLDQPNCIEKIYAVIFNGPSKESFEHEHAIRVKMLLQWAVTIEREGTHRAILVAQLLAFRINHRKTFKFGSLTLQEILLEFLVTEGPNPESTDRNRFSQEFANLMLLFIELQRAGVFSHDLYMKELIRTGEMLEYIPLMQKIRKRKEDKQKQHRQLSNTVAFSSTFVSQPSETTAALLTGAVTTPPPLVTMPSELPDEHPYLFKDLSVHERLLIHLPIPQSAEYRSECNQRSLLLYGIGAERDAVKLELRRLARELAKLWQKRIVVEFSFNKPLEIRFKKRTTREQLQESMAKFRSCTYYDQLVLCGWCCESFIQMVQDFVDGHSCVLPTAEGLDIILEMCELAQNIAGIMELAEELLPLLVLIERVLLERRVDCVPSNISAQLGYVLTAYISHNYYYFLYSQNAPNIVHGLYRVIESQLKSSDSCLTGWGRTIAVFVLDAKKQLIETGLCNRKIEAKRELLKRVIPPWKPAHNTGDRNPCGGQRYAYNASTFKELLEEPKRIFSFNEYRRLHAVIDGTDDARYSFVVSALLAAVRGIGNTGGNDSTGIGGGSAAVERVTGDRLVELANICGHVSAQAAQVEKYLDWCGALQALCCSSLQGGTSAFPDLLMEINVEDSTCHYNIATFYMLLAGRSCFSINALVHQLLHTALKSLLNCGIGKVPDADAEAGVCLALLVLANIICQSDQPVILSPQYTGERISSNICKADRWILTEGHLHDVGDEVCALLVTICMIADYTKHKLRDRYSDDSKPIDQRAFRREYIAELSKGVLMAMCEQEWVTQRIYRRCEDGAIDCFSSHQLRKNCLGQQLLRMALRRRSEREIVRELTICNGNSKKSLVDKLLNVLNIWNTRATYFDFKLMIREISPEGCTSKHAQQGAIAADALLGEIGKCCRDLFTQSHKSDKKLPPAAVGKAFRLKDITAYWLISPLVHACPRPGNLPASFPAITVQGKFLKEAAAMLDTSSDNNKERIQQSAWLLSQEPFLNLVLTCLNGEEQQRDGLVGSMLKQLQELALKAKDNPLLPYLRIFSLEREGVLLRISLVGGMFDSVCHTSICDTWALTLFQLMLYGVISKERDGYLFDSCYDMLSTLLVWSITDPMNAAAMNTQDPDTKFRFPTYSLIVKKLRKELNERALIPELRSLMQFLPIPKPQLELITCEPYGALPTSPQKLGKSQSQGQIIQTTVKANRHGLQFAEKVKLSAYDIIQYLNIDSTLLKRPWNWSMLQAVKLDRLPVPVQRYIQRLVHHSHYNEFVRPTICGMDRPPNLDIYLSPPMMDVSETPATLHHVSSSAATSTTTSASSTSSSTPSCTSVPDGSTPSSTPGAPSTAATAMIFPGQGGPMPALPDLTGRGQNSASPRGARGAAMGTQTTEDSKMKIHSMILQKRQAQAASGATATQQGATGGPQPSLQDVNDVQGGSQYVVHHQQQQRGGIAYGQSIQQTYDSRSMLSHLLLSSFF</sequence>
<keyword evidence="6" id="KW-0804">Transcription</keyword>
<evidence type="ECO:0000256" key="7">
    <source>
        <dbReference type="ARBA" id="ARBA00023242"/>
    </source>
</evidence>
<organism evidence="10">
    <name type="scientific">Wuchereria bancrofti</name>
    <dbReference type="NCBI Taxonomy" id="6293"/>
    <lineage>
        <taxon>Eukaryota</taxon>
        <taxon>Metazoa</taxon>
        <taxon>Ecdysozoa</taxon>
        <taxon>Nematoda</taxon>
        <taxon>Chromadorea</taxon>
        <taxon>Rhabditida</taxon>
        <taxon>Spirurina</taxon>
        <taxon>Spiruromorpha</taxon>
        <taxon>Filarioidea</taxon>
        <taxon>Onchocercidae</taxon>
        <taxon>Wuchereria</taxon>
    </lineage>
</organism>
<dbReference type="PANTHER" id="PTHR46007">
    <property type="entry name" value="MEDIATOR OF RNA POLYMERASE II TRANSCRIPTION SUBUNIT 12"/>
    <property type="match status" value="1"/>
</dbReference>
<evidence type="ECO:0000256" key="2">
    <source>
        <dbReference type="ARBA" id="ARBA00010289"/>
    </source>
</evidence>
<feature type="region of interest" description="Disordered" evidence="8">
    <location>
        <begin position="1789"/>
        <end position="1878"/>
    </location>
</feature>
<evidence type="ECO:0000256" key="8">
    <source>
        <dbReference type="SAM" id="MobiDB-lite"/>
    </source>
</evidence>
<keyword evidence="7" id="KW-0539">Nucleus</keyword>
<dbReference type="Pfam" id="PF12145">
    <property type="entry name" value="Med12-LCEWAV"/>
    <property type="match status" value="2"/>
</dbReference>
<keyword evidence="3" id="KW-0678">Repressor</keyword>